<organism evidence="2 3">
    <name type="scientific">Bordetella bronchialis</name>
    <dbReference type="NCBI Taxonomy" id="463025"/>
    <lineage>
        <taxon>Bacteria</taxon>
        <taxon>Pseudomonadati</taxon>
        <taxon>Pseudomonadota</taxon>
        <taxon>Betaproteobacteria</taxon>
        <taxon>Burkholderiales</taxon>
        <taxon>Alcaligenaceae</taxon>
        <taxon>Bordetella</taxon>
    </lineage>
</organism>
<feature type="compositionally biased region" description="Pro residues" evidence="1">
    <location>
        <begin position="785"/>
        <end position="796"/>
    </location>
</feature>
<proteinExistence type="predicted"/>
<name>A0A193G384_9BORD</name>
<dbReference type="Proteomes" id="UP000092213">
    <property type="component" value="Chromosome"/>
</dbReference>
<sequence length="806" mass="87418">MFPSQPAIRPIFGPAFWNPYTPAIRADDYARGLQGDATSPVRYSEAAHGTHAEFCNGPRFAAYKEEMRAQLSFLAAFCRQHQVPEAETIASSLDTFFRHRFDEAHYFSTRSSIVDSRGKQSLDEFCWMIRHDAIGLNTKLAAIRNLALGVTECADGAVSNLVSAARKLALAVGGIRGTLWNIKEETARDTLLAVTQESFACRPDYHPGNEIHYVTTAWNSLAGWYGFESDPDGITMPEAQEFGFLALCAERLRAALVPDRIALSLAETCQARFNAAMAPDAGSGVLAWTPALQDAMLETLRDIGQAFGLTWEDEDRLDADTQQWSRRESDLRLGSFLAMDQDGDTCACRLRPDPSLIAMDLLRTMADLGLLQEGDYPRNQGAWMAENGTRTALFVYGELCWVARARAKDAFQAPLWQGKGLEIELATLADLRRWQDARLDKSRVPPSAAIGQVIRVEEPARLGEMPISWLNDTACAEAFLLRLGQARAVAYLAAHAPAIAAFAAGKRHKLLCCMLRAGMGTSILAVVRQWSSDPGQHMGMVFRLLRDQAIPMLHRALLDRDAPAAVMAWYAPWRDARLFSFVAPRIGLLLGSAYMGSAAFASALRAGRAAPVQAFFQLLKELLKDPPMQAGIKDSLPEVLCAKDFLGAPALAFAMASGHAPVVQAFYSGLTALLAEPWSAAAIRPPLLAALPHLLVAASAGLDSGLAYALANGHSAVIQAFHATLVDMMRSAVTAPWLCKHLPGMLDPKDGWGKPGIVLARERGHVAAAAAFEAIRADPDILPHLAPPAMPPPPDRAPGADPADGR</sequence>
<feature type="region of interest" description="Disordered" evidence="1">
    <location>
        <begin position="783"/>
        <end position="806"/>
    </location>
</feature>
<dbReference type="EMBL" id="CP016171">
    <property type="protein sequence ID" value="ANN74153.1"/>
    <property type="molecule type" value="Genomic_DNA"/>
</dbReference>
<dbReference type="AlphaFoldDB" id="A0A193G384"/>
<evidence type="ECO:0000256" key="1">
    <source>
        <dbReference type="SAM" id="MobiDB-lite"/>
    </source>
</evidence>
<accession>A0A193G384</accession>
<evidence type="ECO:0000313" key="3">
    <source>
        <dbReference type="Proteomes" id="UP000092213"/>
    </source>
</evidence>
<gene>
    <name evidence="2" type="ORF">BAU08_24850</name>
</gene>
<dbReference type="RefSeq" id="WP_066672217.1">
    <property type="nucleotide sequence ID" value="NZ_CP016171.1"/>
</dbReference>
<feature type="compositionally biased region" description="Low complexity" evidence="1">
    <location>
        <begin position="797"/>
        <end position="806"/>
    </location>
</feature>
<protein>
    <submittedName>
        <fullName evidence="2">Uncharacterized protein</fullName>
    </submittedName>
</protein>
<reference evidence="2 3" key="1">
    <citation type="submission" date="2016-06" db="EMBL/GenBank/DDBJ databases">
        <title>Complete genome sequences of Bordetella bronchialis and Bordetella flabilis.</title>
        <authorList>
            <person name="LiPuma J.J."/>
            <person name="Spilker T."/>
        </authorList>
    </citation>
    <scope>NUCLEOTIDE SEQUENCE [LARGE SCALE GENOMIC DNA]</scope>
    <source>
        <strain evidence="2 3">AU17976</strain>
    </source>
</reference>
<evidence type="ECO:0000313" key="2">
    <source>
        <dbReference type="EMBL" id="ANN74153.1"/>
    </source>
</evidence>